<comment type="caution">
    <text evidence="2">The sequence shown here is derived from an EMBL/GenBank/DDBJ whole genome shotgun (WGS) entry which is preliminary data.</text>
</comment>
<protein>
    <submittedName>
        <fullName evidence="2">XRE family transcriptional regulator</fullName>
    </submittedName>
</protein>
<keyword evidence="3" id="KW-1185">Reference proteome</keyword>
<evidence type="ECO:0000259" key="1">
    <source>
        <dbReference type="PROSITE" id="PS50943"/>
    </source>
</evidence>
<dbReference type="InterPro" id="IPR001387">
    <property type="entry name" value="Cro/C1-type_HTH"/>
</dbReference>
<dbReference type="Proteomes" id="UP000460272">
    <property type="component" value="Unassembled WGS sequence"/>
</dbReference>
<evidence type="ECO:0000313" key="2">
    <source>
        <dbReference type="EMBL" id="TVZ06140.1"/>
    </source>
</evidence>
<dbReference type="PROSITE" id="PS50943">
    <property type="entry name" value="HTH_CROC1"/>
    <property type="match status" value="1"/>
</dbReference>
<dbReference type="Gene3D" id="1.10.260.40">
    <property type="entry name" value="lambda repressor-like DNA-binding domains"/>
    <property type="match status" value="1"/>
</dbReference>
<name>A0A6P2C4P1_9ACTN</name>
<reference evidence="2 3" key="1">
    <citation type="submission" date="2018-11" db="EMBL/GenBank/DDBJ databases">
        <title>Trebonia kvetii gen.nov., sp.nov., a novel acidophilic actinobacterium, and proposal of the new actinobacterial family Treboniaceae fam. nov.</title>
        <authorList>
            <person name="Rapoport D."/>
            <person name="Sagova-Mareckova M."/>
            <person name="Sedlacek I."/>
            <person name="Provaznik J."/>
            <person name="Kralova S."/>
            <person name="Pavlinic D."/>
            <person name="Benes V."/>
            <person name="Kopecky J."/>
        </authorList>
    </citation>
    <scope>NUCLEOTIDE SEQUENCE [LARGE SCALE GENOMIC DNA]</scope>
    <source>
        <strain evidence="2 3">15Tr583</strain>
    </source>
</reference>
<proteinExistence type="predicted"/>
<dbReference type="EMBL" id="RPFW01000001">
    <property type="protein sequence ID" value="TVZ06140.1"/>
    <property type="molecule type" value="Genomic_DNA"/>
</dbReference>
<dbReference type="CDD" id="cd00093">
    <property type="entry name" value="HTH_XRE"/>
    <property type="match status" value="1"/>
</dbReference>
<dbReference type="RefSeq" id="WP_145850894.1">
    <property type="nucleotide sequence ID" value="NZ_RPFW01000001.1"/>
</dbReference>
<accession>A0A6P2C4P1</accession>
<dbReference type="Pfam" id="PF19054">
    <property type="entry name" value="DUF5753"/>
    <property type="match status" value="1"/>
</dbReference>
<dbReference type="SUPFAM" id="SSF47413">
    <property type="entry name" value="lambda repressor-like DNA-binding domains"/>
    <property type="match status" value="1"/>
</dbReference>
<feature type="domain" description="HTH cro/C1-type" evidence="1">
    <location>
        <begin position="19"/>
        <end position="73"/>
    </location>
</feature>
<dbReference type="Pfam" id="PF13560">
    <property type="entry name" value="HTH_31"/>
    <property type="match status" value="1"/>
</dbReference>
<gene>
    <name evidence="2" type="ORF">EAS64_01440</name>
</gene>
<dbReference type="AlphaFoldDB" id="A0A6P2C4P1"/>
<dbReference type="SMART" id="SM00530">
    <property type="entry name" value="HTH_XRE"/>
    <property type="match status" value="1"/>
</dbReference>
<organism evidence="2 3">
    <name type="scientific">Trebonia kvetii</name>
    <dbReference type="NCBI Taxonomy" id="2480626"/>
    <lineage>
        <taxon>Bacteria</taxon>
        <taxon>Bacillati</taxon>
        <taxon>Actinomycetota</taxon>
        <taxon>Actinomycetes</taxon>
        <taxon>Streptosporangiales</taxon>
        <taxon>Treboniaceae</taxon>
        <taxon>Trebonia</taxon>
    </lineage>
</organism>
<dbReference type="InterPro" id="IPR010982">
    <property type="entry name" value="Lambda_DNA-bd_dom_sf"/>
</dbReference>
<evidence type="ECO:0000313" key="3">
    <source>
        <dbReference type="Proteomes" id="UP000460272"/>
    </source>
</evidence>
<dbReference type="OrthoDB" id="5177725at2"/>
<dbReference type="InterPro" id="IPR043917">
    <property type="entry name" value="DUF5753"/>
</dbReference>
<sequence>MNSRSYGPAVARALLSSELKKLRLASGETQEAVATACEWSVAKFSRIENSSSPVRKADLEALLRHYGVDESRFAEFNQRAREARTPGWWEDFDFGSDKGFEAYVGYEDGSSSIRMSQPNVIPGLLQTPQYTLQTLEGWGVPADAITRGIKLREERQRRVAQRGPEQIYILDESVIQRPPGSSMPEQLRHLLRVGEKPSVTIHIIPFSHGMHFGMQGPFVLLGFEGELEDVLYLESARRGDLLIAENRDQLGGPNVPKFENPTDEVAKYQDGFARLLHVALPPKESLELIEQIARNLEQNSLNRIGSARAAGLHSKRGKVSVAK</sequence>
<dbReference type="GO" id="GO:0003677">
    <property type="term" value="F:DNA binding"/>
    <property type="evidence" value="ECO:0007669"/>
    <property type="project" value="InterPro"/>
</dbReference>